<evidence type="ECO:0000259" key="5">
    <source>
        <dbReference type="SMART" id="SM00062"/>
    </source>
</evidence>
<protein>
    <submittedName>
        <fullName evidence="7">ABC transporter substrate-binding protein</fullName>
    </submittedName>
</protein>
<feature type="domain" description="Ionotropic glutamate receptor C-terminal" evidence="6">
    <location>
        <begin position="19"/>
        <end position="245"/>
    </location>
</feature>
<evidence type="ECO:0000259" key="6">
    <source>
        <dbReference type="SMART" id="SM00079"/>
    </source>
</evidence>
<evidence type="ECO:0000256" key="3">
    <source>
        <dbReference type="ARBA" id="ARBA00022729"/>
    </source>
</evidence>
<comment type="caution">
    <text evidence="7">The sequence shown here is derived from an EMBL/GenBank/DDBJ whole genome shotgun (WGS) entry which is preliminary data.</text>
</comment>
<sequence length="250" mass="27154">MAAATLLGANMGSAQEKLKIKIGTEGAYAPFNYLDSGGELKGFDIDIAKALCEEMEAECEFVTQEWDGMIPALQAGKFDAIIASMSITEERKQQVDFTDKYYNTPPAIAVPVSSDIKGVTKEDLAGKVIGAQASTTHAAFAEATYTDSTIQLYPTAEEYQLDMANGRLDAVVDDVIVLDEWLDSEGGECCHILDTVTPPVEIYGEGIGIALRKGSDELREKFNAAIKAIRENGKYKEINDKYFAFDVYGG</sequence>
<dbReference type="InterPro" id="IPR001638">
    <property type="entry name" value="Solute-binding_3/MltF_N"/>
</dbReference>
<proteinExistence type="inferred from homology"/>
<evidence type="ECO:0000256" key="4">
    <source>
        <dbReference type="RuleBase" id="RU003744"/>
    </source>
</evidence>
<reference evidence="8" key="1">
    <citation type="journal article" date="2019" name="Int. J. Syst. Evol. Microbiol.">
        <title>The Global Catalogue of Microorganisms (GCM) 10K type strain sequencing project: providing services to taxonomists for standard genome sequencing and annotation.</title>
        <authorList>
            <consortium name="The Broad Institute Genomics Platform"/>
            <consortium name="The Broad Institute Genome Sequencing Center for Infectious Disease"/>
            <person name="Wu L."/>
            <person name="Ma J."/>
        </authorList>
    </citation>
    <scope>NUCLEOTIDE SEQUENCE [LARGE SCALE GENOMIC DNA]</scope>
    <source>
        <strain evidence="8">KCTC 23707</strain>
    </source>
</reference>
<dbReference type="SUPFAM" id="SSF53850">
    <property type="entry name" value="Periplasmic binding protein-like II"/>
    <property type="match status" value="1"/>
</dbReference>
<keyword evidence="8" id="KW-1185">Reference proteome</keyword>
<accession>A0ABW5DLR6</accession>
<feature type="domain" description="Solute-binding protein family 3/N-terminal" evidence="5">
    <location>
        <begin position="19"/>
        <end position="246"/>
    </location>
</feature>
<dbReference type="CDD" id="cd13702">
    <property type="entry name" value="PBP2_mlr5654_like"/>
    <property type="match status" value="1"/>
</dbReference>
<dbReference type="Gene3D" id="3.40.190.10">
    <property type="entry name" value="Periplasmic binding protein-like II"/>
    <property type="match status" value="2"/>
</dbReference>
<comment type="similarity">
    <text evidence="2 4">Belongs to the bacterial solute-binding protein 3 family.</text>
</comment>
<organism evidence="7 8">
    <name type="scientific">Chelativorans composti</name>
    <dbReference type="NCBI Taxonomy" id="768533"/>
    <lineage>
        <taxon>Bacteria</taxon>
        <taxon>Pseudomonadati</taxon>
        <taxon>Pseudomonadota</taxon>
        <taxon>Alphaproteobacteria</taxon>
        <taxon>Hyphomicrobiales</taxon>
        <taxon>Phyllobacteriaceae</taxon>
        <taxon>Chelativorans</taxon>
    </lineage>
</organism>
<evidence type="ECO:0000256" key="2">
    <source>
        <dbReference type="ARBA" id="ARBA00010333"/>
    </source>
</evidence>
<dbReference type="SMART" id="SM00079">
    <property type="entry name" value="PBPe"/>
    <property type="match status" value="1"/>
</dbReference>
<dbReference type="SMART" id="SM00062">
    <property type="entry name" value="PBPb"/>
    <property type="match status" value="1"/>
</dbReference>
<dbReference type="Proteomes" id="UP001597373">
    <property type="component" value="Unassembled WGS sequence"/>
</dbReference>
<evidence type="ECO:0000313" key="7">
    <source>
        <dbReference type="EMBL" id="MFD2260909.1"/>
    </source>
</evidence>
<dbReference type="RefSeq" id="WP_345098299.1">
    <property type="nucleotide sequence ID" value="NZ_BAABGS010000012.1"/>
</dbReference>
<dbReference type="PROSITE" id="PS01039">
    <property type="entry name" value="SBP_BACTERIAL_3"/>
    <property type="match status" value="1"/>
</dbReference>
<comment type="subcellular location">
    <subcellularLocation>
        <location evidence="1">Cell envelope</location>
    </subcellularLocation>
</comment>
<dbReference type="PANTHER" id="PTHR35936">
    <property type="entry name" value="MEMBRANE-BOUND LYTIC MUREIN TRANSGLYCOSYLASE F"/>
    <property type="match status" value="1"/>
</dbReference>
<name>A0ABW5DLR6_9HYPH</name>
<evidence type="ECO:0000313" key="8">
    <source>
        <dbReference type="Proteomes" id="UP001597373"/>
    </source>
</evidence>
<gene>
    <name evidence="7" type="ORF">ACFSMZ_14240</name>
</gene>
<dbReference type="EMBL" id="JBHUIR010000054">
    <property type="protein sequence ID" value="MFD2260909.1"/>
    <property type="molecule type" value="Genomic_DNA"/>
</dbReference>
<dbReference type="PANTHER" id="PTHR35936:SF19">
    <property type="entry name" value="AMINO-ACID-BINDING PROTEIN YXEM-RELATED"/>
    <property type="match status" value="1"/>
</dbReference>
<keyword evidence="3" id="KW-0732">Signal</keyword>
<dbReference type="Pfam" id="PF00497">
    <property type="entry name" value="SBP_bac_3"/>
    <property type="match status" value="1"/>
</dbReference>
<dbReference type="InterPro" id="IPR018313">
    <property type="entry name" value="SBP_3_CS"/>
</dbReference>
<dbReference type="InterPro" id="IPR001320">
    <property type="entry name" value="Iontro_rcpt_C"/>
</dbReference>
<evidence type="ECO:0000256" key="1">
    <source>
        <dbReference type="ARBA" id="ARBA00004196"/>
    </source>
</evidence>